<reference evidence="1" key="1">
    <citation type="submission" date="2021-06" db="EMBL/GenBank/DDBJ databases">
        <authorList>
            <person name="Kallberg Y."/>
            <person name="Tangrot J."/>
            <person name="Rosling A."/>
        </authorList>
    </citation>
    <scope>NUCLEOTIDE SEQUENCE</scope>
    <source>
        <strain evidence="1">MA461A</strain>
    </source>
</reference>
<gene>
    <name evidence="1" type="ORF">RPERSI_LOCUS35108</name>
</gene>
<feature type="non-terminal residue" evidence="1">
    <location>
        <position position="1"/>
    </location>
</feature>
<evidence type="ECO:0000313" key="2">
    <source>
        <dbReference type="Proteomes" id="UP000789920"/>
    </source>
</evidence>
<name>A0ACA9SUL7_9GLOM</name>
<organism evidence="1 2">
    <name type="scientific">Racocetra persica</name>
    <dbReference type="NCBI Taxonomy" id="160502"/>
    <lineage>
        <taxon>Eukaryota</taxon>
        <taxon>Fungi</taxon>
        <taxon>Fungi incertae sedis</taxon>
        <taxon>Mucoromycota</taxon>
        <taxon>Glomeromycotina</taxon>
        <taxon>Glomeromycetes</taxon>
        <taxon>Diversisporales</taxon>
        <taxon>Gigasporaceae</taxon>
        <taxon>Racocetra</taxon>
    </lineage>
</organism>
<protein>
    <submittedName>
        <fullName evidence="1">25474_t:CDS:1</fullName>
    </submittedName>
</protein>
<proteinExistence type="predicted"/>
<dbReference type="EMBL" id="CAJVQC010160524">
    <property type="protein sequence ID" value="CAG8848402.1"/>
    <property type="molecule type" value="Genomic_DNA"/>
</dbReference>
<keyword evidence="2" id="KW-1185">Reference proteome</keyword>
<feature type="non-terminal residue" evidence="1">
    <location>
        <position position="66"/>
    </location>
</feature>
<comment type="caution">
    <text evidence="1">The sequence shown here is derived from an EMBL/GenBank/DDBJ whole genome shotgun (WGS) entry which is preliminary data.</text>
</comment>
<sequence length="66" mass="7452">ADLDKPANKDNPLVKNMKSNATADNNGYDTDPTKNKFNKERYGNPETGEGITKDKIITYLHDKRVK</sequence>
<accession>A0ACA9SUL7</accession>
<evidence type="ECO:0000313" key="1">
    <source>
        <dbReference type="EMBL" id="CAG8848402.1"/>
    </source>
</evidence>
<dbReference type="Proteomes" id="UP000789920">
    <property type="component" value="Unassembled WGS sequence"/>
</dbReference>